<dbReference type="Proteomes" id="UP000201194">
    <property type="component" value="Segment"/>
</dbReference>
<proteinExistence type="predicted"/>
<dbReference type="GeneID" id="26519619"/>
<organism evidence="1 2">
    <name type="scientific">Klebsiella phage vB_Kp1</name>
    <dbReference type="NCBI Taxonomy" id="1701804"/>
    <lineage>
        <taxon>Viruses</taxon>
        <taxon>Duplodnaviria</taxon>
        <taxon>Heunggongvirae</taxon>
        <taxon>Uroviricota</taxon>
        <taxon>Caudoviricetes</taxon>
        <taxon>Autographivirales</taxon>
        <taxon>Autotranscriptaviridae</taxon>
        <taxon>Studiervirinae</taxon>
        <taxon>Przondovirus</taxon>
        <taxon>Przondovirus pv066024</taxon>
        <taxon>Przondovirus Kp1</taxon>
    </lineage>
</organism>
<evidence type="ECO:0000313" key="2">
    <source>
        <dbReference type="Proteomes" id="UP000201194"/>
    </source>
</evidence>
<keyword evidence="2" id="KW-1185">Reference proteome</keyword>
<accession>A0A0P0IDF7</accession>
<reference evidence="1 2" key="1">
    <citation type="submission" date="2015-08" db="EMBL/GenBank/DDBJ databases">
        <title>Sequencing and annotation of the genomes of new Klebsiella pneumoniae bacteriophages.</title>
        <authorList>
            <person name="Alvez F."/>
            <person name="Que Y.A."/>
            <person name="Mamin A."/>
            <person name="Resch G."/>
        </authorList>
    </citation>
    <scope>NUCLEOTIDE SEQUENCE [LARGE SCALE GENOMIC DNA]</scope>
</reference>
<dbReference type="OrthoDB" id="26057at10239"/>
<name>A0A0P0IDF7_9CAUD</name>
<protein>
    <submittedName>
        <fullName evidence="1">Uncharacterized protein</fullName>
    </submittedName>
</protein>
<dbReference type="KEGG" id="vg:26519619"/>
<sequence>MVTIMLLLTLVSTSGQTIQPVPLTVSRANALEECESYGRSWQKEVSSNGHIYVAHYECLN</sequence>
<dbReference type="EMBL" id="KT367885">
    <property type="protein sequence ID" value="ALJ98077.1"/>
    <property type="molecule type" value="Genomic_DNA"/>
</dbReference>
<dbReference type="RefSeq" id="YP_009190974.1">
    <property type="nucleotide sequence ID" value="NC_028688.1"/>
</dbReference>
<evidence type="ECO:0000313" key="1">
    <source>
        <dbReference type="EMBL" id="ALJ98077.1"/>
    </source>
</evidence>